<gene>
    <name evidence="2" type="ORF">JOF34_001832</name>
</gene>
<dbReference type="RefSeq" id="WP_165134442.1">
    <property type="nucleotide sequence ID" value="NZ_CP049253.1"/>
</dbReference>
<evidence type="ECO:0000313" key="3">
    <source>
        <dbReference type="Proteomes" id="UP001519362"/>
    </source>
</evidence>
<reference evidence="2 3" key="1">
    <citation type="submission" date="2021-03" db="EMBL/GenBank/DDBJ databases">
        <title>Sequencing the genomes of 1000 actinobacteria strains.</title>
        <authorList>
            <person name="Klenk H.-P."/>
        </authorList>
    </citation>
    <scope>NUCLEOTIDE SEQUENCE [LARGE SCALE GENOMIC DNA]</scope>
    <source>
        <strain evidence="2 3">DSM 24221</strain>
    </source>
</reference>
<feature type="transmembrane region" description="Helical" evidence="1">
    <location>
        <begin position="12"/>
        <end position="33"/>
    </location>
</feature>
<keyword evidence="3" id="KW-1185">Reference proteome</keyword>
<accession>A0ABS4ZIY8</accession>
<dbReference type="Proteomes" id="UP001519362">
    <property type="component" value="Unassembled WGS sequence"/>
</dbReference>
<organism evidence="2 3">
    <name type="scientific">Microbacterium amylolyticum</name>
    <dbReference type="NCBI Taxonomy" id="936337"/>
    <lineage>
        <taxon>Bacteria</taxon>
        <taxon>Bacillati</taxon>
        <taxon>Actinomycetota</taxon>
        <taxon>Actinomycetes</taxon>
        <taxon>Micrococcales</taxon>
        <taxon>Microbacteriaceae</taxon>
        <taxon>Microbacterium</taxon>
    </lineage>
</organism>
<name>A0ABS4ZIY8_9MICO</name>
<evidence type="ECO:0008006" key="4">
    <source>
        <dbReference type="Google" id="ProtNLM"/>
    </source>
</evidence>
<sequence>MLSSVRWPDVRQLIYLLPLDRLAVLVGCLFLSSIVGVRFFSVIFGIAAFAAAALVVIWAWRRGSTWLKLAVLVGNGTPGSLLSISAKVLETWPTLVESCGWMPRDALGLRVPYVVRAAERATGNGSPSGPRIIRLEPHPAGWGATVRLTPTCGTTQIEKAKETIADVWGADRVEVSRARPGEAMIVAHIRDPLAGVQRAFTDVPDAAAQVTADDFLGKGGGSNGHR</sequence>
<keyword evidence="1" id="KW-0472">Membrane</keyword>
<keyword evidence="1" id="KW-1133">Transmembrane helix</keyword>
<evidence type="ECO:0000313" key="2">
    <source>
        <dbReference type="EMBL" id="MBP2437246.1"/>
    </source>
</evidence>
<keyword evidence="1" id="KW-0812">Transmembrane</keyword>
<evidence type="ECO:0000256" key="1">
    <source>
        <dbReference type="SAM" id="Phobius"/>
    </source>
</evidence>
<dbReference type="EMBL" id="JAGIOL010000001">
    <property type="protein sequence ID" value="MBP2437246.1"/>
    <property type="molecule type" value="Genomic_DNA"/>
</dbReference>
<feature type="transmembrane region" description="Helical" evidence="1">
    <location>
        <begin position="39"/>
        <end position="60"/>
    </location>
</feature>
<comment type="caution">
    <text evidence="2">The sequence shown here is derived from an EMBL/GenBank/DDBJ whole genome shotgun (WGS) entry which is preliminary data.</text>
</comment>
<protein>
    <recommendedName>
        <fullName evidence="4">DUF3239 domain-containing protein</fullName>
    </recommendedName>
</protein>
<proteinExistence type="predicted"/>